<proteinExistence type="inferred from homology"/>
<comment type="caution">
    <text evidence="20">The sequence shown here is derived from an EMBL/GenBank/DDBJ whole genome shotgun (WGS) entry which is preliminary data.</text>
</comment>
<dbReference type="Gene3D" id="1.25.40.20">
    <property type="entry name" value="Ankyrin repeat-containing domain"/>
    <property type="match status" value="1"/>
</dbReference>
<dbReference type="InterPro" id="IPR036770">
    <property type="entry name" value="Ankyrin_rpt-contain_sf"/>
</dbReference>
<reference evidence="20" key="1">
    <citation type="submission" date="2019-09" db="EMBL/GenBank/DDBJ databases">
        <title>Bird 10,000 Genomes (B10K) Project - Family phase.</title>
        <authorList>
            <person name="Zhang G."/>
        </authorList>
    </citation>
    <scope>NUCLEOTIDE SEQUENCE</scope>
    <source>
        <strain evidence="20">B10K-DU-025-06</strain>
        <tissue evidence="20">Mixed tissue sample</tissue>
    </source>
</reference>
<dbReference type="SMART" id="SM00248">
    <property type="entry name" value="ANK"/>
    <property type="match status" value="3"/>
</dbReference>
<keyword evidence="9 18" id="KW-0812">Transmembrane</keyword>
<feature type="domain" description="Transient receptor ion channel" evidence="19">
    <location>
        <begin position="196"/>
        <end position="258"/>
    </location>
</feature>
<evidence type="ECO:0000256" key="16">
    <source>
        <dbReference type="ARBA" id="ARBA00023303"/>
    </source>
</evidence>
<evidence type="ECO:0000259" key="19">
    <source>
        <dbReference type="SMART" id="SM01420"/>
    </source>
</evidence>
<dbReference type="PRINTS" id="PR01642">
    <property type="entry name" value="TRPCHANNEL1"/>
</dbReference>
<evidence type="ECO:0000256" key="17">
    <source>
        <dbReference type="ARBA" id="ARBA00036634"/>
    </source>
</evidence>
<dbReference type="InterPro" id="IPR005457">
    <property type="entry name" value="TRPC1_channel"/>
</dbReference>
<evidence type="ECO:0000313" key="20">
    <source>
        <dbReference type="EMBL" id="NXD71520.1"/>
    </source>
</evidence>
<dbReference type="Proteomes" id="UP000637704">
    <property type="component" value="Unassembled WGS sequence"/>
</dbReference>
<comment type="subcellular location">
    <subcellularLocation>
        <location evidence="1">Cell membrane</location>
        <topology evidence="1">Multi-pass membrane protein</topology>
    </subcellularLocation>
</comment>
<evidence type="ECO:0000256" key="3">
    <source>
        <dbReference type="ARBA" id="ARBA00013302"/>
    </source>
</evidence>
<keyword evidence="10" id="KW-0677">Repeat</keyword>
<dbReference type="PANTHER" id="PTHR10117:SF56">
    <property type="entry name" value="SHORT TRANSIENT RECEPTOR POTENTIAL CHANNEL 1"/>
    <property type="match status" value="1"/>
</dbReference>
<evidence type="ECO:0000256" key="9">
    <source>
        <dbReference type="ARBA" id="ARBA00022692"/>
    </source>
</evidence>
<evidence type="ECO:0000256" key="7">
    <source>
        <dbReference type="ARBA" id="ARBA00022568"/>
    </source>
</evidence>
<keyword evidence="15 18" id="KW-0472">Membrane</keyword>
<feature type="non-terminal residue" evidence="20">
    <location>
        <position position="781"/>
    </location>
</feature>
<evidence type="ECO:0000256" key="13">
    <source>
        <dbReference type="ARBA" id="ARBA00023043"/>
    </source>
</evidence>
<evidence type="ECO:0000256" key="12">
    <source>
        <dbReference type="ARBA" id="ARBA00022989"/>
    </source>
</evidence>
<feature type="transmembrane region" description="Helical" evidence="18">
    <location>
        <begin position="390"/>
        <end position="410"/>
    </location>
</feature>
<dbReference type="SMART" id="SM01420">
    <property type="entry name" value="TRP_2"/>
    <property type="match status" value="1"/>
</dbReference>
<feature type="non-terminal residue" evidence="20">
    <location>
        <position position="1"/>
    </location>
</feature>
<keyword evidence="8" id="KW-0107">Calcium channel</keyword>
<comment type="similarity">
    <text evidence="2">Belongs to the transient receptor (TC 1.A.4) family. STrpC subfamily. TRPC1 sub-subfamily.</text>
</comment>
<evidence type="ECO:0000256" key="6">
    <source>
        <dbReference type="ARBA" id="ARBA00022553"/>
    </source>
</evidence>
<evidence type="ECO:0000256" key="15">
    <source>
        <dbReference type="ARBA" id="ARBA00023136"/>
    </source>
</evidence>
<protein>
    <recommendedName>
        <fullName evidence="3">Short transient receptor potential channel 1</fullName>
    </recommendedName>
</protein>
<sequence>PPSRLRSNGPGGAGAMAALYQSADPSASASPNKLLALKDVRQVKEETTLDEKLFLLACDKGDYYMVKKLLEENSSGEMNINCVDVLGRNAVTITIENENLDILQLLLDYGCQSSDALLVAIDSEVVGAVDILLNHRPKRSSRPTIVKLMERIQNPEYSTTMDVAPVILAAHRNNYEILTMLLKQDISLPKPHAVGCECTLCTAKNKKDSLRHSRFRLDIYRCLASPALIMLTEEDPILRAFELSADLKELSLVEVEFRNDYEELAQQCKTFAKDLLAQARNSRELEVILNHTSSDEHVDKRGLLEERMNLSRLKLAIKYNQKEFVAQSNCQQFLNTVWFGQMAGYRRKHTCKKILTVLMVGIFWPVLSLCYLLAPKSRVGRIIHTPFMKFIIHGASYFTFLLLLNLYSLVYNENKKNTMGPALERIDYLLIIWLIGMVWSDVKRLWYDGLEDFLEESRNQLSFVMNSLYLATFALKVVAHNKFHDYAERKDWDAFHPTLVAEGLFAFANVLSYLRLFFMYTTSSILGPLQTMSPKALSNLALNTARDGAFTISLGSLFQWLTTLTVKNFLLISNLNFPCFSLNPLPLIYPTPISVFAFFITVSYSLKKFVGRVILSYVNSLCCVCVKKFMLMTKVSHGFLCNHEDKEWKFARAKLWLSYFDDKCTLPPPFNVIPSPKTICYLFNSLSKWICSHTSSGKVKRQNSLKEWRNLKQKRDENYQKVMCCLVHRYLTSMRQKMQSTDQATVENLNELRQDLSKFRNEMRDLLGFRTSKYAMFYPRN</sequence>
<name>A0A851YFB9_EOLRO</name>
<dbReference type="PANTHER" id="PTHR10117">
    <property type="entry name" value="TRANSIENT RECEPTOR POTENTIAL CHANNEL"/>
    <property type="match status" value="1"/>
</dbReference>
<gene>
    <name evidence="20" type="primary">Trpc1</name>
    <name evidence="20" type="ORF">EOLROS_R05555</name>
</gene>
<evidence type="ECO:0000256" key="10">
    <source>
        <dbReference type="ARBA" id="ARBA00022737"/>
    </source>
</evidence>
<dbReference type="GO" id="GO:0005886">
    <property type="term" value="C:plasma membrane"/>
    <property type="evidence" value="ECO:0007669"/>
    <property type="project" value="UniProtKB-SubCell"/>
</dbReference>
<dbReference type="InterPro" id="IPR002110">
    <property type="entry name" value="Ankyrin_rpt"/>
</dbReference>
<dbReference type="GO" id="GO:0034703">
    <property type="term" value="C:cation channel complex"/>
    <property type="evidence" value="ECO:0007669"/>
    <property type="project" value="TreeGrafter"/>
</dbReference>
<dbReference type="SUPFAM" id="SSF48403">
    <property type="entry name" value="Ankyrin repeat"/>
    <property type="match status" value="1"/>
</dbReference>
<keyword evidence="13" id="KW-0040">ANK repeat</keyword>
<evidence type="ECO:0000256" key="14">
    <source>
        <dbReference type="ARBA" id="ARBA00023065"/>
    </source>
</evidence>
<evidence type="ECO:0000256" key="5">
    <source>
        <dbReference type="ARBA" id="ARBA00022475"/>
    </source>
</evidence>
<keyword evidence="12 18" id="KW-1133">Transmembrane helix</keyword>
<keyword evidence="14" id="KW-0406">Ion transport</keyword>
<evidence type="ECO:0000256" key="1">
    <source>
        <dbReference type="ARBA" id="ARBA00004651"/>
    </source>
</evidence>
<dbReference type="Pfam" id="PF12796">
    <property type="entry name" value="Ank_2"/>
    <property type="match status" value="1"/>
</dbReference>
<dbReference type="AlphaFoldDB" id="A0A851YFB9"/>
<evidence type="ECO:0000256" key="11">
    <source>
        <dbReference type="ARBA" id="ARBA00022837"/>
    </source>
</evidence>
<evidence type="ECO:0000313" key="21">
    <source>
        <dbReference type="Proteomes" id="UP000637704"/>
    </source>
</evidence>
<keyword evidence="4" id="KW-0813">Transport</keyword>
<dbReference type="Pfam" id="PF08344">
    <property type="entry name" value="TRP_2"/>
    <property type="match status" value="1"/>
</dbReference>
<evidence type="ECO:0000256" key="18">
    <source>
        <dbReference type="SAM" id="Phobius"/>
    </source>
</evidence>
<comment type="catalytic activity">
    <reaction evidence="17">
        <text>Ca(2+)(in) = Ca(2+)(out)</text>
        <dbReference type="Rhea" id="RHEA:29671"/>
        <dbReference type="ChEBI" id="CHEBI:29108"/>
    </reaction>
</comment>
<dbReference type="InterPro" id="IPR013555">
    <property type="entry name" value="TRP_dom"/>
</dbReference>
<accession>A0A851YFB9</accession>
<dbReference type="GO" id="GO:0070679">
    <property type="term" value="F:inositol 1,4,5 trisphosphate binding"/>
    <property type="evidence" value="ECO:0007669"/>
    <property type="project" value="TreeGrafter"/>
</dbReference>
<dbReference type="InterPro" id="IPR002153">
    <property type="entry name" value="TRPC_channel"/>
</dbReference>
<evidence type="ECO:0000256" key="2">
    <source>
        <dbReference type="ARBA" id="ARBA00009944"/>
    </source>
</evidence>
<feature type="transmembrane region" description="Helical" evidence="18">
    <location>
        <begin position="354"/>
        <end position="374"/>
    </location>
</feature>
<evidence type="ECO:0000256" key="4">
    <source>
        <dbReference type="ARBA" id="ARBA00022448"/>
    </source>
</evidence>
<keyword evidence="5" id="KW-1003">Cell membrane</keyword>
<feature type="transmembrane region" description="Helical" evidence="18">
    <location>
        <begin position="587"/>
        <end position="606"/>
    </location>
</feature>
<keyword evidence="16" id="KW-0407">Ion channel</keyword>
<keyword evidence="6" id="KW-0597">Phosphoprotein</keyword>
<dbReference type="EMBL" id="WBNI01001400">
    <property type="protein sequence ID" value="NXD71520.1"/>
    <property type="molecule type" value="Genomic_DNA"/>
</dbReference>
<dbReference type="GO" id="GO:0051480">
    <property type="term" value="P:regulation of cytosolic calcium ion concentration"/>
    <property type="evidence" value="ECO:0007669"/>
    <property type="project" value="TreeGrafter"/>
</dbReference>
<dbReference type="GO" id="GO:0015279">
    <property type="term" value="F:store-operated calcium channel activity"/>
    <property type="evidence" value="ECO:0007669"/>
    <property type="project" value="TreeGrafter"/>
</dbReference>
<organism evidence="20 21">
    <name type="scientific">Eolophus roseicapilla</name>
    <name type="common">Galah cockatoo</name>
    <name type="synonym">Cacatua roseicapilla</name>
    <dbReference type="NCBI Taxonomy" id="176039"/>
    <lineage>
        <taxon>Eukaryota</taxon>
        <taxon>Metazoa</taxon>
        <taxon>Chordata</taxon>
        <taxon>Craniata</taxon>
        <taxon>Vertebrata</taxon>
        <taxon>Euteleostomi</taxon>
        <taxon>Archelosauria</taxon>
        <taxon>Archosauria</taxon>
        <taxon>Dinosauria</taxon>
        <taxon>Saurischia</taxon>
        <taxon>Theropoda</taxon>
        <taxon>Coelurosauria</taxon>
        <taxon>Aves</taxon>
        <taxon>Neognathae</taxon>
        <taxon>Neoaves</taxon>
        <taxon>Telluraves</taxon>
        <taxon>Australaves</taxon>
        <taxon>Psittaciformes</taxon>
        <taxon>Cacatuidae</taxon>
        <taxon>Eolophus</taxon>
    </lineage>
</organism>
<keyword evidence="11" id="KW-0106">Calcium</keyword>
<keyword evidence="7" id="KW-0109">Calcium transport</keyword>
<evidence type="ECO:0000256" key="8">
    <source>
        <dbReference type="ARBA" id="ARBA00022673"/>
    </source>
</evidence>
<keyword evidence="21" id="KW-1185">Reference proteome</keyword>
<dbReference type="FunFam" id="1.25.40.20:FF:000088">
    <property type="entry name" value="short transient receptor potential channel 1 isoform X1"/>
    <property type="match status" value="1"/>
</dbReference>